<dbReference type="InterPro" id="IPR014777">
    <property type="entry name" value="4pyrrole_Mease_sub1"/>
</dbReference>
<dbReference type="PANTHER" id="PTHR35863">
    <property type="entry name" value="COBALT-PRECORRIN-5B C(1)-METHYLTRANSFERASE"/>
    <property type="match status" value="1"/>
</dbReference>
<dbReference type="HAMAP" id="MF_00787">
    <property type="entry name" value="CbiD"/>
    <property type="match status" value="1"/>
</dbReference>
<dbReference type="NCBIfam" id="TIGR00312">
    <property type="entry name" value="cbiD"/>
    <property type="match status" value="1"/>
</dbReference>
<evidence type="ECO:0000256" key="3">
    <source>
        <dbReference type="ARBA" id="ARBA00022679"/>
    </source>
</evidence>
<dbReference type="GO" id="GO:0008276">
    <property type="term" value="F:protein methyltransferase activity"/>
    <property type="evidence" value="ECO:0007669"/>
    <property type="project" value="InterPro"/>
</dbReference>
<evidence type="ECO:0000313" key="6">
    <source>
        <dbReference type="EMBL" id="CAD7237142.1"/>
    </source>
</evidence>
<dbReference type="InterPro" id="IPR002748">
    <property type="entry name" value="CbiD"/>
</dbReference>
<dbReference type="CDD" id="cd11644">
    <property type="entry name" value="Precorrin-6Y-MT"/>
    <property type="match status" value="1"/>
</dbReference>
<dbReference type="NCBIfam" id="TIGR02467">
    <property type="entry name" value="CbiE"/>
    <property type="match status" value="1"/>
</dbReference>
<dbReference type="InterPro" id="IPR036074">
    <property type="entry name" value="CbiD_sf"/>
</dbReference>
<dbReference type="OrthoDB" id="10156548at2759"/>
<proteinExistence type="inferred from homology"/>
<dbReference type="Gene3D" id="3.30.2110.10">
    <property type="entry name" value="CbiD-like"/>
    <property type="match status" value="1"/>
</dbReference>
<dbReference type="PANTHER" id="PTHR35863:SF1">
    <property type="entry name" value="COBALT-PRECORRIN-5B C(1)-METHYLTRANSFERASE"/>
    <property type="match status" value="1"/>
</dbReference>
<dbReference type="GO" id="GO:0032259">
    <property type="term" value="P:methylation"/>
    <property type="evidence" value="ECO:0007669"/>
    <property type="project" value="UniProtKB-KW"/>
</dbReference>
<reference evidence="6" key="1">
    <citation type="submission" date="2020-11" db="EMBL/GenBank/DDBJ databases">
        <authorList>
            <person name="Tran Van P."/>
        </authorList>
    </citation>
    <scope>NUCLEOTIDE SEQUENCE</scope>
</reference>
<protein>
    <recommendedName>
        <fullName evidence="5">Tetrapyrrole methylase domain-containing protein</fullName>
    </recommendedName>
</protein>
<keyword evidence="4" id="KW-0949">S-adenosyl-L-methionine</keyword>
<keyword evidence="1" id="KW-0169">Cobalamin biosynthesis</keyword>
<sequence>MARRLRSGYTTGACAAAAAKAAALLALRGERPDSVELIFPDGSRHRFAVHRLQGEPGWASASIIKDAGDDPDVTNRAEICATVELNTAPPQPGDVRYENIILAAGKGVGTVTKAGLAVPVGEPAINPVPRKMICAAVVELAGNKALRVTISIPAGKKLAERTLNHRLGIVGGLSILGTTGIVQPVSADAWKATIKASLNVAKEAGLHDIVLSTGRTSEKGVQTVLDLPVEAYAMMGDYLAFSLQEAAGTGFSHIHLAGMWAKILKAAMKIPQTHVRHGELKPEEAALHLASFSISPSLQKQLAKSNTAREMYGILEAEKRADIIHGVCLQAKAYAQSVADSRGLASGSRHYLEKCKWVVSSKRLAHLVADMGLHHIPVSPVTQAFNAMKQALTDSDVALLASGDPLFYGIGRLALQRFPAEQVLFHPALSSMQEAFARFKLYWDDAKLISLHGREATNIPALLLGQQKSFFFTDPRNTPAR</sequence>
<keyword evidence="2" id="KW-0489">Methyltransferase</keyword>
<organism evidence="6">
    <name type="scientific">Cyprideis torosa</name>
    <dbReference type="NCBI Taxonomy" id="163714"/>
    <lineage>
        <taxon>Eukaryota</taxon>
        <taxon>Metazoa</taxon>
        <taxon>Ecdysozoa</taxon>
        <taxon>Arthropoda</taxon>
        <taxon>Crustacea</taxon>
        <taxon>Oligostraca</taxon>
        <taxon>Ostracoda</taxon>
        <taxon>Podocopa</taxon>
        <taxon>Podocopida</taxon>
        <taxon>Cytherocopina</taxon>
        <taxon>Cytheroidea</taxon>
        <taxon>Cytherideidae</taxon>
        <taxon>Cyprideis</taxon>
    </lineage>
</organism>
<dbReference type="UniPathway" id="UPA00148"/>
<dbReference type="SUPFAM" id="SSF111342">
    <property type="entry name" value="CbiD-like"/>
    <property type="match status" value="1"/>
</dbReference>
<name>A0A7R8ZU62_9CRUS</name>
<dbReference type="Pfam" id="PF01888">
    <property type="entry name" value="CbiD"/>
    <property type="match status" value="1"/>
</dbReference>
<dbReference type="InterPro" id="IPR035996">
    <property type="entry name" value="4pyrrol_Methylase_sf"/>
</dbReference>
<feature type="non-terminal residue" evidence="6">
    <location>
        <position position="481"/>
    </location>
</feature>
<dbReference type="Pfam" id="PF00590">
    <property type="entry name" value="TP_methylase"/>
    <property type="match status" value="1"/>
</dbReference>
<evidence type="ECO:0000256" key="1">
    <source>
        <dbReference type="ARBA" id="ARBA00022573"/>
    </source>
</evidence>
<keyword evidence="3" id="KW-0808">Transferase</keyword>
<evidence type="ECO:0000256" key="2">
    <source>
        <dbReference type="ARBA" id="ARBA00022603"/>
    </source>
</evidence>
<dbReference type="InterPro" id="IPR000878">
    <property type="entry name" value="4pyrrol_Mease"/>
</dbReference>
<dbReference type="SUPFAM" id="SSF53790">
    <property type="entry name" value="Tetrapyrrole methylase"/>
    <property type="match status" value="1"/>
</dbReference>
<dbReference type="Gene3D" id="3.40.1010.10">
    <property type="entry name" value="Cobalt-precorrin-4 Transmethylase, Domain 1"/>
    <property type="match status" value="1"/>
</dbReference>
<evidence type="ECO:0000259" key="5">
    <source>
        <dbReference type="Pfam" id="PF00590"/>
    </source>
</evidence>
<dbReference type="AlphaFoldDB" id="A0A7R8ZU62"/>
<feature type="domain" description="Tetrapyrrole methylase" evidence="5">
    <location>
        <begin position="350"/>
        <end position="463"/>
    </location>
</feature>
<accession>A0A7R8ZU62</accession>
<dbReference type="InterPro" id="IPR012818">
    <property type="entry name" value="CbiE"/>
</dbReference>
<gene>
    <name evidence="6" type="ORF">CTOB1V02_LOCUS14957</name>
</gene>
<dbReference type="EMBL" id="OB685144">
    <property type="protein sequence ID" value="CAD7237142.1"/>
    <property type="molecule type" value="Genomic_DNA"/>
</dbReference>
<evidence type="ECO:0000256" key="4">
    <source>
        <dbReference type="ARBA" id="ARBA00022691"/>
    </source>
</evidence>